<dbReference type="GO" id="GO:0006260">
    <property type="term" value="P:DNA replication"/>
    <property type="evidence" value="ECO:0007669"/>
    <property type="project" value="UniProtKB-KW"/>
</dbReference>
<evidence type="ECO:0000256" key="12">
    <source>
        <dbReference type="ARBA" id="ARBA00038905"/>
    </source>
</evidence>
<comment type="cofactor">
    <cofactor evidence="1">
        <name>Mg(2+)</name>
        <dbReference type="ChEBI" id="CHEBI:18420"/>
    </cofactor>
</comment>
<evidence type="ECO:0000313" key="19">
    <source>
        <dbReference type="Proteomes" id="UP000034883"/>
    </source>
</evidence>
<keyword evidence="3" id="KW-0515">Mutator protein</keyword>
<evidence type="ECO:0000256" key="6">
    <source>
        <dbReference type="ARBA" id="ARBA00022763"/>
    </source>
</evidence>
<organism evidence="18 19">
    <name type="scientific">Sandaracinus amylolyticus</name>
    <dbReference type="NCBI Taxonomy" id="927083"/>
    <lineage>
        <taxon>Bacteria</taxon>
        <taxon>Pseudomonadati</taxon>
        <taxon>Myxococcota</taxon>
        <taxon>Polyangia</taxon>
        <taxon>Polyangiales</taxon>
        <taxon>Sandaracinaceae</taxon>
        <taxon>Sandaracinus</taxon>
    </lineage>
</organism>
<keyword evidence="5" id="KW-0479">Metal-binding</keyword>
<name>A0A0F6YKC9_9BACT</name>
<evidence type="ECO:0000256" key="11">
    <source>
        <dbReference type="ARBA" id="ARBA00036904"/>
    </source>
</evidence>
<keyword evidence="4" id="KW-0235">DNA replication</keyword>
<evidence type="ECO:0000256" key="4">
    <source>
        <dbReference type="ARBA" id="ARBA00022705"/>
    </source>
</evidence>
<dbReference type="KEGG" id="samy:DB32_004262"/>
<keyword evidence="19" id="KW-1185">Reference proteome</keyword>
<gene>
    <name evidence="18" type="ORF">DB32_004262</name>
</gene>
<comment type="catalytic activity">
    <reaction evidence="10">
        <text>8-oxo-dGTP + H2O = 8-oxo-dGMP + diphosphate + H(+)</text>
        <dbReference type="Rhea" id="RHEA:31575"/>
        <dbReference type="ChEBI" id="CHEBI:15377"/>
        <dbReference type="ChEBI" id="CHEBI:15378"/>
        <dbReference type="ChEBI" id="CHEBI:33019"/>
        <dbReference type="ChEBI" id="CHEBI:63224"/>
        <dbReference type="ChEBI" id="CHEBI:77896"/>
        <dbReference type="EC" id="3.6.1.55"/>
    </reaction>
</comment>
<dbReference type="Gene3D" id="3.90.79.10">
    <property type="entry name" value="Nucleoside Triphosphate Pyrophosphohydrolase"/>
    <property type="match status" value="1"/>
</dbReference>
<dbReference type="CDD" id="cd03425">
    <property type="entry name" value="NUDIX_MutT_NudA_like"/>
    <property type="match status" value="1"/>
</dbReference>
<keyword evidence="6" id="KW-0227">DNA damage</keyword>
<dbReference type="PANTHER" id="PTHR47707">
    <property type="entry name" value="8-OXO-DGTP DIPHOSPHATASE"/>
    <property type="match status" value="1"/>
</dbReference>
<evidence type="ECO:0000256" key="3">
    <source>
        <dbReference type="ARBA" id="ARBA00022457"/>
    </source>
</evidence>
<dbReference type="GO" id="GO:0008413">
    <property type="term" value="F:8-oxo-7,8-dihydroguanosine triphosphate pyrophosphatase activity"/>
    <property type="evidence" value="ECO:0007669"/>
    <property type="project" value="TreeGrafter"/>
</dbReference>
<dbReference type="InterPro" id="IPR029119">
    <property type="entry name" value="MutY_C"/>
</dbReference>
<dbReference type="GO" id="GO:0035539">
    <property type="term" value="F:8-oxo-7,8-dihydrodeoxyguanosine triphosphate pyrophosphatase activity"/>
    <property type="evidence" value="ECO:0007669"/>
    <property type="project" value="UniProtKB-EC"/>
</dbReference>
<comment type="similarity">
    <text evidence="2">Belongs to the Nudix hydrolase family.</text>
</comment>
<dbReference type="PANTHER" id="PTHR47707:SF1">
    <property type="entry name" value="NUDIX HYDROLASE FAMILY PROTEIN"/>
    <property type="match status" value="1"/>
</dbReference>
<dbReference type="SUPFAM" id="SSF55811">
    <property type="entry name" value="Nudix"/>
    <property type="match status" value="1"/>
</dbReference>
<dbReference type="EC" id="3.6.1.55" evidence="12"/>
<keyword evidence="8" id="KW-0460">Magnesium</keyword>
<dbReference type="GO" id="GO:0006281">
    <property type="term" value="P:DNA repair"/>
    <property type="evidence" value="ECO:0007669"/>
    <property type="project" value="UniProtKB-KW"/>
</dbReference>
<evidence type="ECO:0000256" key="16">
    <source>
        <dbReference type="ARBA" id="ARBA00042798"/>
    </source>
</evidence>
<dbReference type="Proteomes" id="UP000034883">
    <property type="component" value="Chromosome"/>
</dbReference>
<dbReference type="InterPro" id="IPR020476">
    <property type="entry name" value="Nudix_hydrolase"/>
</dbReference>
<dbReference type="AlphaFoldDB" id="A0A0F6YKC9"/>
<dbReference type="InterPro" id="IPR000086">
    <property type="entry name" value="NUDIX_hydrolase_dom"/>
</dbReference>
<dbReference type="InterPro" id="IPR047127">
    <property type="entry name" value="MutT-like"/>
</dbReference>
<reference evidence="18 19" key="1">
    <citation type="submission" date="2015-03" db="EMBL/GenBank/DDBJ databases">
        <title>Genome assembly of Sandaracinus amylolyticus DSM 53668.</title>
        <authorList>
            <person name="Sharma G."/>
            <person name="Subramanian S."/>
        </authorList>
    </citation>
    <scope>NUCLEOTIDE SEQUENCE [LARGE SCALE GENOMIC DNA]</scope>
    <source>
        <strain evidence="18 19">DSM 53668</strain>
    </source>
</reference>
<proteinExistence type="inferred from homology"/>
<dbReference type="STRING" id="927083.DB32_004262"/>
<evidence type="ECO:0000256" key="7">
    <source>
        <dbReference type="ARBA" id="ARBA00022801"/>
    </source>
</evidence>
<evidence type="ECO:0000313" key="18">
    <source>
        <dbReference type="EMBL" id="AKF07113.1"/>
    </source>
</evidence>
<feature type="domain" description="Nudix hydrolase" evidence="17">
    <location>
        <begin position="1"/>
        <end position="125"/>
    </location>
</feature>
<protein>
    <recommendedName>
        <fullName evidence="13">8-oxo-dGTP diphosphatase</fullName>
        <ecNumber evidence="12">3.6.1.55</ecNumber>
    </recommendedName>
    <alternativeName>
        <fullName evidence="16">7,8-dihydro-8-oxoguanine-triphosphatase</fullName>
    </alternativeName>
    <alternativeName>
        <fullName evidence="15">Mutator protein MutT</fullName>
    </alternativeName>
    <alternativeName>
        <fullName evidence="14">dGTP pyrophosphohydrolase</fullName>
    </alternativeName>
</protein>
<keyword evidence="7 18" id="KW-0378">Hydrolase</keyword>
<dbReference type="PRINTS" id="PR00502">
    <property type="entry name" value="NUDIXFAMILY"/>
</dbReference>
<evidence type="ECO:0000256" key="9">
    <source>
        <dbReference type="ARBA" id="ARBA00023204"/>
    </source>
</evidence>
<dbReference type="InterPro" id="IPR015797">
    <property type="entry name" value="NUDIX_hydrolase-like_dom_sf"/>
</dbReference>
<evidence type="ECO:0000259" key="17">
    <source>
        <dbReference type="PROSITE" id="PS51462"/>
    </source>
</evidence>
<evidence type="ECO:0000256" key="1">
    <source>
        <dbReference type="ARBA" id="ARBA00001946"/>
    </source>
</evidence>
<keyword evidence="9" id="KW-0234">DNA repair</keyword>
<sequence length="127" mass="14530">MIVAAAVVKREGRVLLTRRLQGTHLAGFWEFPGGKVEEGEDPEAAVVRECREECAIDLEVVDVIEVAFHRYERKDVLLLFYECRLASDREVQHLGVAEHAWVLPSQLRDYPLPPPDERLVRKLQAGR</sequence>
<accession>A0A0F6YKC9</accession>
<dbReference type="GO" id="GO:0044715">
    <property type="term" value="F:8-oxo-dGDP phosphatase activity"/>
    <property type="evidence" value="ECO:0007669"/>
    <property type="project" value="TreeGrafter"/>
</dbReference>
<evidence type="ECO:0000256" key="10">
    <source>
        <dbReference type="ARBA" id="ARBA00035861"/>
    </source>
</evidence>
<evidence type="ECO:0000256" key="2">
    <source>
        <dbReference type="ARBA" id="ARBA00005582"/>
    </source>
</evidence>
<comment type="catalytic activity">
    <reaction evidence="11">
        <text>8-oxo-GTP + H2O = 8-oxo-GMP + diphosphate + H(+)</text>
        <dbReference type="Rhea" id="RHEA:67616"/>
        <dbReference type="ChEBI" id="CHEBI:15377"/>
        <dbReference type="ChEBI" id="CHEBI:15378"/>
        <dbReference type="ChEBI" id="CHEBI:33019"/>
        <dbReference type="ChEBI" id="CHEBI:143553"/>
        <dbReference type="ChEBI" id="CHEBI:145694"/>
    </reaction>
</comment>
<dbReference type="PROSITE" id="PS51462">
    <property type="entry name" value="NUDIX"/>
    <property type="match status" value="1"/>
</dbReference>
<dbReference type="GO" id="GO:0046872">
    <property type="term" value="F:metal ion binding"/>
    <property type="evidence" value="ECO:0007669"/>
    <property type="project" value="UniProtKB-KW"/>
</dbReference>
<evidence type="ECO:0000256" key="8">
    <source>
        <dbReference type="ARBA" id="ARBA00022842"/>
    </source>
</evidence>
<evidence type="ECO:0000256" key="5">
    <source>
        <dbReference type="ARBA" id="ARBA00022723"/>
    </source>
</evidence>
<evidence type="ECO:0000256" key="13">
    <source>
        <dbReference type="ARBA" id="ARBA00040794"/>
    </source>
</evidence>
<dbReference type="Pfam" id="PF14815">
    <property type="entry name" value="NUDIX_4"/>
    <property type="match status" value="1"/>
</dbReference>
<dbReference type="EMBL" id="CP011125">
    <property type="protein sequence ID" value="AKF07113.1"/>
    <property type="molecule type" value="Genomic_DNA"/>
</dbReference>
<dbReference type="GO" id="GO:0044716">
    <property type="term" value="F:8-oxo-GDP phosphatase activity"/>
    <property type="evidence" value="ECO:0007669"/>
    <property type="project" value="TreeGrafter"/>
</dbReference>
<evidence type="ECO:0000256" key="15">
    <source>
        <dbReference type="ARBA" id="ARBA00041979"/>
    </source>
</evidence>
<evidence type="ECO:0000256" key="14">
    <source>
        <dbReference type="ARBA" id="ARBA00041592"/>
    </source>
</evidence>